<protein>
    <submittedName>
        <fullName evidence="8">LAFE_0B06546g1_1</fullName>
    </submittedName>
</protein>
<feature type="binding site" evidence="6">
    <location>
        <begin position="49"/>
        <end position="50"/>
    </location>
    <ligand>
        <name>FAD</name>
        <dbReference type="ChEBI" id="CHEBI:57692"/>
    </ligand>
</feature>
<accession>A0A1G4M801</accession>
<dbReference type="AlphaFoldDB" id="A0A1G4M801"/>
<evidence type="ECO:0000256" key="6">
    <source>
        <dbReference type="PIRSR" id="PIRSR000189-1"/>
    </source>
</evidence>
<evidence type="ECO:0000256" key="4">
    <source>
        <dbReference type="ARBA" id="ARBA00022827"/>
    </source>
</evidence>
<dbReference type="GO" id="GO:0003884">
    <property type="term" value="F:D-amino-acid oxidase activity"/>
    <property type="evidence" value="ECO:0007669"/>
    <property type="project" value="InterPro"/>
</dbReference>
<proteinExistence type="inferred from homology"/>
<feature type="binding site" evidence="6">
    <location>
        <position position="240"/>
    </location>
    <ligand>
        <name>D-dopa</name>
        <dbReference type="ChEBI" id="CHEBI:149689"/>
    </ligand>
</feature>
<dbReference type="PANTHER" id="PTHR11530:SF26">
    <property type="entry name" value="FAD DEPENDENT OXIDOREDUCTASE SUPERFAMILY (AFU_ORTHOLOGUE AFUA_5G13940)"/>
    <property type="match status" value="1"/>
</dbReference>
<comment type="cofactor">
    <cofactor evidence="1 6">
        <name>FAD</name>
        <dbReference type="ChEBI" id="CHEBI:57692"/>
    </cofactor>
</comment>
<dbReference type="PROSITE" id="PS00677">
    <property type="entry name" value="DAO"/>
    <property type="match status" value="1"/>
</dbReference>
<gene>
    <name evidence="8" type="ORF">LAFE_0B06546G</name>
</gene>
<dbReference type="EMBL" id="LT598489">
    <property type="protein sequence ID" value="SCV99970.1"/>
    <property type="molecule type" value="Genomic_DNA"/>
</dbReference>
<comment type="similarity">
    <text evidence="2">Belongs to the DAMOX/DASOX family.</text>
</comment>
<dbReference type="InterPro" id="IPR023209">
    <property type="entry name" value="DAO"/>
</dbReference>
<dbReference type="OrthoDB" id="2015447at2759"/>
<keyword evidence="5" id="KW-0560">Oxidoreductase</keyword>
<evidence type="ECO:0000256" key="3">
    <source>
        <dbReference type="ARBA" id="ARBA00022630"/>
    </source>
</evidence>
<keyword evidence="4 6" id="KW-0274">FAD</keyword>
<keyword evidence="3" id="KW-0285">Flavoprotein</keyword>
<feature type="binding site" evidence="6">
    <location>
        <position position="313"/>
    </location>
    <ligand>
        <name>D-serine</name>
        <dbReference type="ChEBI" id="CHEBI:35247"/>
    </ligand>
</feature>
<feature type="binding site" evidence="6">
    <location>
        <position position="340"/>
    </location>
    <ligand>
        <name>D-dopa</name>
        <dbReference type="ChEBI" id="CHEBI:149689"/>
    </ligand>
</feature>
<dbReference type="SUPFAM" id="SSF54373">
    <property type="entry name" value="FAD-linked reductases, C-terminal domain"/>
    <property type="match status" value="1"/>
</dbReference>
<dbReference type="OMA" id="EYDTWVV"/>
<organism evidence="8 9">
    <name type="scientific">Lachancea fermentati</name>
    <name type="common">Zygosaccharomyces fermentati</name>
    <dbReference type="NCBI Taxonomy" id="4955"/>
    <lineage>
        <taxon>Eukaryota</taxon>
        <taxon>Fungi</taxon>
        <taxon>Dikarya</taxon>
        <taxon>Ascomycota</taxon>
        <taxon>Saccharomycotina</taxon>
        <taxon>Saccharomycetes</taxon>
        <taxon>Saccharomycetales</taxon>
        <taxon>Saccharomycetaceae</taxon>
        <taxon>Lachancea</taxon>
    </lineage>
</organism>
<dbReference type="Gene3D" id="3.30.9.10">
    <property type="entry name" value="D-Amino Acid Oxidase, subunit A, domain 2"/>
    <property type="match status" value="1"/>
</dbReference>
<dbReference type="Pfam" id="PF01266">
    <property type="entry name" value="DAO"/>
    <property type="match status" value="1"/>
</dbReference>
<evidence type="ECO:0000256" key="1">
    <source>
        <dbReference type="ARBA" id="ARBA00001974"/>
    </source>
</evidence>
<feature type="domain" description="FAD dependent oxidoreductase" evidence="7">
    <location>
        <begin position="4"/>
        <end position="352"/>
    </location>
</feature>
<evidence type="ECO:0000256" key="5">
    <source>
        <dbReference type="ARBA" id="ARBA00023002"/>
    </source>
</evidence>
<reference evidence="9" key="1">
    <citation type="submission" date="2016-03" db="EMBL/GenBank/DDBJ databases">
        <authorList>
            <person name="Devillers H."/>
        </authorList>
    </citation>
    <scope>NUCLEOTIDE SEQUENCE [LARGE SCALE GENOMIC DNA]</scope>
</reference>
<dbReference type="InterPro" id="IPR006076">
    <property type="entry name" value="FAD-dep_OxRdtase"/>
</dbReference>
<sequence>MTNAVIVGSGVIGLSIAYQLLECAELRPEKLTIIAAHFPQDEPISHEFTSPWAGAHFRPFPHRPETYESDERESKYTRVTYNIFKRLAAEHPESTIQFMKGVDLLEDPPVEYKTLGPGYNSDSLEKFRKLDVAELPRNVAFGCEYRTYCLNAPVYLAFLQEKVRSLCLAHGTKLLQKRMTLNALKQVYTMFPDCTALFNASGQGLQMDGGFDTACFSIRGQTLLLDVPHTTKYDRMTITHQDRLGNWTFVIKRPTADGSAAQFILGGTKQPDDFSVMPRDWDSDALMARGRVLFPELMCDGKFRVARVNVGFRPARRGGSRVEVERSPYGPVIHAYGLGGMGYETSLGVATHALKLYSSTCPAPKL</sequence>
<evidence type="ECO:0000256" key="2">
    <source>
        <dbReference type="ARBA" id="ARBA00006730"/>
    </source>
</evidence>
<dbReference type="PANTHER" id="PTHR11530">
    <property type="entry name" value="D-AMINO ACID OXIDASE"/>
    <property type="match status" value="1"/>
</dbReference>
<dbReference type="InterPro" id="IPR006181">
    <property type="entry name" value="D-amino_acid_oxidase_CS"/>
</dbReference>
<evidence type="ECO:0000313" key="9">
    <source>
        <dbReference type="Proteomes" id="UP000190831"/>
    </source>
</evidence>
<dbReference type="STRING" id="4955.A0A1G4M801"/>
<dbReference type="GO" id="GO:0019478">
    <property type="term" value="P:D-amino acid catabolic process"/>
    <property type="evidence" value="ECO:0007669"/>
    <property type="project" value="TreeGrafter"/>
</dbReference>
<dbReference type="PIRSF" id="PIRSF000189">
    <property type="entry name" value="D-aa_oxidase"/>
    <property type="match status" value="1"/>
</dbReference>
<name>A0A1G4M801_LACFM</name>
<dbReference type="GO" id="GO:0005737">
    <property type="term" value="C:cytoplasm"/>
    <property type="evidence" value="ECO:0007669"/>
    <property type="project" value="TreeGrafter"/>
</dbReference>
<keyword evidence="9" id="KW-1185">Reference proteome</keyword>
<dbReference type="SUPFAM" id="SSF51971">
    <property type="entry name" value="Nucleotide-binding domain"/>
    <property type="match status" value="1"/>
</dbReference>
<dbReference type="Proteomes" id="UP000190831">
    <property type="component" value="Chromosome B"/>
</dbReference>
<dbReference type="GO" id="GO:0071949">
    <property type="term" value="F:FAD binding"/>
    <property type="evidence" value="ECO:0007669"/>
    <property type="project" value="InterPro"/>
</dbReference>
<evidence type="ECO:0000259" key="7">
    <source>
        <dbReference type="Pfam" id="PF01266"/>
    </source>
</evidence>
<evidence type="ECO:0000313" key="8">
    <source>
        <dbReference type="EMBL" id="SCV99970.1"/>
    </source>
</evidence>
<dbReference type="Gene3D" id="3.40.50.720">
    <property type="entry name" value="NAD(P)-binding Rossmann-like Domain"/>
    <property type="match status" value="1"/>
</dbReference>